<keyword evidence="2" id="KW-1185">Reference proteome</keyword>
<dbReference type="AlphaFoldDB" id="A0A9J6AY45"/>
<proteinExistence type="predicted"/>
<gene>
    <name evidence="1" type="ORF">H5410_000740</name>
</gene>
<name>A0A9J6AY45_SOLCO</name>
<accession>A0A9J6AY45</accession>
<dbReference type="EMBL" id="JACXVP010000001">
    <property type="protein sequence ID" value="KAG5629023.1"/>
    <property type="molecule type" value="Genomic_DNA"/>
</dbReference>
<sequence length="106" mass="11999">MASISQKGKDFMRPTKSVGVDFDDKHLRNHVKVISIAPNGVTGSYNRVKAHLLRLSGHGVQLCKESSGDIYATLKMDHEQAERKRTVVQVDARKKLIIYHFRRGLI</sequence>
<comment type="caution">
    <text evidence="1">The sequence shown here is derived from an EMBL/GenBank/DDBJ whole genome shotgun (WGS) entry which is preliminary data.</text>
</comment>
<evidence type="ECO:0000313" key="1">
    <source>
        <dbReference type="EMBL" id="KAG5629023.1"/>
    </source>
</evidence>
<dbReference type="OrthoDB" id="1937290at2759"/>
<organism evidence="1 2">
    <name type="scientific">Solanum commersonii</name>
    <name type="common">Commerson's wild potato</name>
    <name type="synonym">Commerson's nightshade</name>
    <dbReference type="NCBI Taxonomy" id="4109"/>
    <lineage>
        <taxon>Eukaryota</taxon>
        <taxon>Viridiplantae</taxon>
        <taxon>Streptophyta</taxon>
        <taxon>Embryophyta</taxon>
        <taxon>Tracheophyta</taxon>
        <taxon>Spermatophyta</taxon>
        <taxon>Magnoliopsida</taxon>
        <taxon>eudicotyledons</taxon>
        <taxon>Gunneridae</taxon>
        <taxon>Pentapetalae</taxon>
        <taxon>asterids</taxon>
        <taxon>lamiids</taxon>
        <taxon>Solanales</taxon>
        <taxon>Solanaceae</taxon>
        <taxon>Solanoideae</taxon>
        <taxon>Solaneae</taxon>
        <taxon>Solanum</taxon>
    </lineage>
</organism>
<reference evidence="1 2" key="1">
    <citation type="submission" date="2020-09" db="EMBL/GenBank/DDBJ databases">
        <title>De no assembly of potato wild relative species, Solanum commersonii.</title>
        <authorList>
            <person name="Cho K."/>
        </authorList>
    </citation>
    <scope>NUCLEOTIDE SEQUENCE [LARGE SCALE GENOMIC DNA]</scope>
    <source>
        <strain evidence="1">LZ3.2</strain>
        <tissue evidence="1">Leaf</tissue>
    </source>
</reference>
<protein>
    <submittedName>
        <fullName evidence="1">Uncharacterized protein</fullName>
    </submittedName>
</protein>
<evidence type="ECO:0000313" key="2">
    <source>
        <dbReference type="Proteomes" id="UP000824120"/>
    </source>
</evidence>
<dbReference type="Proteomes" id="UP000824120">
    <property type="component" value="Chromosome 1"/>
</dbReference>